<gene>
    <name evidence="2" type="ORF">C1645_833164</name>
</gene>
<accession>A0A397SCY6</accession>
<proteinExistence type="predicted"/>
<dbReference type="AlphaFoldDB" id="A0A397SCY6"/>
<dbReference type="Proteomes" id="UP000265703">
    <property type="component" value="Unassembled WGS sequence"/>
</dbReference>
<keyword evidence="3" id="KW-1185">Reference proteome</keyword>
<organism evidence="2 3">
    <name type="scientific">Glomus cerebriforme</name>
    <dbReference type="NCBI Taxonomy" id="658196"/>
    <lineage>
        <taxon>Eukaryota</taxon>
        <taxon>Fungi</taxon>
        <taxon>Fungi incertae sedis</taxon>
        <taxon>Mucoromycota</taxon>
        <taxon>Glomeromycotina</taxon>
        <taxon>Glomeromycetes</taxon>
        <taxon>Glomerales</taxon>
        <taxon>Glomeraceae</taxon>
        <taxon>Glomus</taxon>
    </lineage>
</organism>
<feature type="region of interest" description="Disordered" evidence="1">
    <location>
        <begin position="1"/>
        <end position="37"/>
    </location>
</feature>
<comment type="caution">
    <text evidence="2">The sequence shown here is derived from an EMBL/GenBank/DDBJ whole genome shotgun (WGS) entry which is preliminary data.</text>
</comment>
<sequence>MSTERQQDTRPQFPAKRVVNRQDNQLMSTERQQNTRPRFPAKRVVNLQDRQLMSSKLIKKNVYNHKKAEELCLKGTKEYCTRPTKNEYCGMHAFAIKRRKGKPPIPCLGCGNGTNSVTQICIECGQHKVTARLWREKKAHEVQVI</sequence>
<name>A0A397SCY6_9GLOM</name>
<evidence type="ECO:0000313" key="2">
    <source>
        <dbReference type="EMBL" id="RIA83838.1"/>
    </source>
</evidence>
<evidence type="ECO:0000313" key="3">
    <source>
        <dbReference type="Proteomes" id="UP000265703"/>
    </source>
</evidence>
<evidence type="ECO:0000256" key="1">
    <source>
        <dbReference type="SAM" id="MobiDB-lite"/>
    </source>
</evidence>
<dbReference type="EMBL" id="QKYT01000538">
    <property type="protein sequence ID" value="RIA83838.1"/>
    <property type="molecule type" value="Genomic_DNA"/>
</dbReference>
<dbReference type="OrthoDB" id="10562997at2759"/>
<protein>
    <submittedName>
        <fullName evidence="2">Uncharacterized protein</fullName>
    </submittedName>
</protein>
<reference evidence="2 3" key="1">
    <citation type="submission" date="2018-06" db="EMBL/GenBank/DDBJ databases">
        <title>Comparative genomics reveals the genomic features of Rhizophagus irregularis, R. cerebriforme, R. diaphanum and Gigaspora rosea, and their symbiotic lifestyle signature.</title>
        <authorList>
            <person name="Morin E."/>
            <person name="San Clemente H."/>
            <person name="Chen E.C.H."/>
            <person name="De La Providencia I."/>
            <person name="Hainaut M."/>
            <person name="Kuo A."/>
            <person name="Kohler A."/>
            <person name="Murat C."/>
            <person name="Tang N."/>
            <person name="Roy S."/>
            <person name="Loubradou J."/>
            <person name="Henrissat B."/>
            <person name="Grigoriev I.V."/>
            <person name="Corradi N."/>
            <person name="Roux C."/>
            <person name="Martin F.M."/>
        </authorList>
    </citation>
    <scope>NUCLEOTIDE SEQUENCE [LARGE SCALE GENOMIC DNA]</scope>
    <source>
        <strain evidence="2 3">DAOM 227022</strain>
    </source>
</reference>
<feature type="compositionally biased region" description="Polar residues" evidence="1">
    <location>
        <begin position="21"/>
        <end position="36"/>
    </location>
</feature>